<dbReference type="EMBL" id="HBIA01013771">
    <property type="protein sequence ID" value="CAE0235181.1"/>
    <property type="molecule type" value="Transcribed_RNA"/>
</dbReference>
<accession>A0A7S3CRT2</accession>
<reference evidence="1" key="1">
    <citation type="submission" date="2021-01" db="EMBL/GenBank/DDBJ databases">
        <authorList>
            <person name="Corre E."/>
            <person name="Pelletier E."/>
            <person name="Niang G."/>
            <person name="Scheremetjew M."/>
            <person name="Finn R."/>
            <person name="Kale V."/>
            <person name="Holt S."/>
            <person name="Cochrane G."/>
            <person name="Meng A."/>
            <person name="Brown T."/>
            <person name="Cohen L."/>
        </authorList>
    </citation>
    <scope>NUCLEOTIDE SEQUENCE</scope>
    <source>
        <strain evidence="1">Ras09</strain>
    </source>
</reference>
<organism evidence="1">
    <name type="scientific">Strombidium rassoulzadegani</name>
    <dbReference type="NCBI Taxonomy" id="1082188"/>
    <lineage>
        <taxon>Eukaryota</taxon>
        <taxon>Sar</taxon>
        <taxon>Alveolata</taxon>
        <taxon>Ciliophora</taxon>
        <taxon>Intramacronucleata</taxon>
        <taxon>Spirotrichea</taxon>
        <taxon>Oligotrichia</taxon>
        <taxon>Strombidiidae</taxon>
        <taxon>Strombidium</taxon>
    </lineage>
</organism>
<protein>
    <submittedName>
        <fullName evidence="1">Uncharacterized protein</fullName>
    </submittedName>
</protein>
<name>A0A7S3CRT2_9SPIT</name>
<evidence type="ECO:0000313" key="1">
    <source>
        <dbReference type="EMBL" id="CAE0235181.1"/>
    </source>
</evidence>
<sequence>MEHLALHLGDLGLVVLDVVNDPLAQGRLGVSTLGVGLQLLQLELNLLLSDGGVLDLHLLVHLALVDVEHHEKELRLVLLTQAILRLVFHVVLLPNLVEDMLNDLLLLE</sequence>
<proteinExistence type="predicted"/>
<dbReference type="AlphaFoldDB" id="A0A7S3CRT2"/>
<gene>
    <name evidence="1" type="ORF">SRAS04492_LOCUS6988</name>
</gene>